<protein>
    <submittedName>
        <fullName evidence="1">Uncharacterized protein</fullName>
    </submittedName>
</protein>
<name>A0A1T5DDA8_9BACT</name>
<evidence type="ECO:0000313" key="1">
    <source>
        <dbReference type="EMBL" id="SKB69704.1"/>
    </source>
</evidence>
<gene>
    <name evidence="1" type="ORF">SAMN05660293_01544</name>
</gene>
<reference evidence="2" key="1">
    <citation type="submission" date="2017-02" db="EMBL/GenBank/DDBJ databases">
        <authorList>
            <person name="Varghese N."/>
            <person name="Submissions S."/>
        </authorList>
    </citation>
    <scope>NUCLEOTIDE SEQUENCE [LARGE SCALE GENOMIC DNA]</scope>
    <source>
        <strain evidence="2">DSM 22270</strain>
    </source>
</reference>
<sequence>MLKCRKKWPWRGTRVKVPKPIKVSSLTKFAVTSPYLFTLTHFKCKLRMVQVLARMNIQLTQRMMHVTHQMSVRR</sequence>
<dbReference type="Proteomes" id="UP000190897">
    <property type="component" value="Unassembled WGS sequence"/>
</dbReference>
<dbReference type="EMBL" id="FUZA01000002">
    <property type="protein sequence ID" value="SKB69704.1"/>
    <property type="molecule type" value="Genomic_DNA"/>
</dbReference>
<keyword evidence="2" id="KW-1185">Reference proteome</keyword>
<evidence type="ECO:0000313" key="2">
    <source>
        <dbReference type="Proteomes" id="UP000190897"/>
    </source>
</evidence>
<dbReference type="AlphaFoldDB" id="A0A1T5DDA8"/>
<accession>A0A1T5DDA8</accession>
<proteinExistence type="predicted"/>
<organism evidence="1 2">
    <name type="scientific">Dyadobacter psychrophilus</name>
    <dbReference type="NCBI Taxonomy" id="651661"/>
    <lineage>
        <taxon>Bacteria</taxon>
        <taxon>Pseudomonadati</taxon>
        <taxon>Bacteroidota</taxon>
        <taxon>Cytophagia</taxon>
        <taxon>Cytophagales</taxon>
        <taxon>Spirosomataceae</taxon>
        <taxon>Dyadobacter</taxon>
    </lineage>
</organism>
<dbReference type="STRING" id="651661.SAMN05660293_01544"/>